<sequence>MNALEKYLKLAWTGCCSKLLEELDSEYIHGYGVAYATLIENFETGQGVVAVLKSGENSRGIEIASFAQKRAIFIATWWGIVDVWLTWIWLP</sequence>
<dbReference type="Proteomes" id="UP000708208">
    <property type="component" value="Unassembled WGS sequence"/>
</dbReference>
<keyword evidence="1" id="KW-1133">Transmembrane helix</keyword>
<accession>A0A8J2LTQ4</accession>
<keyword evidence="3" id="KW-1185">Reference proteome</keyword>
<keyword evidence="1" id="KW-0812">Transmembrane</keyword>
<gene>
    <name evidence="2" type="ORF">AFUS01_LOCUS37856</name>
</gene>
<proteinExistence type="predicted"/>
<evidence type="ECO:0000256" key="1">
    <source>
        <dbReference type="SAM" id="Phobius"/>
    </source>
</evidence>
<dbReference type="AlphaFoldDB" id="A0A8J2LTQ4"/>
<comment type="caution">
    <text evidence="2">The sequence shown here is derived from an EMBL/GenBank/DDBJ whole genome shotgun (WGS) entry which is preliminary data.</text>
</comment>
<feature type="transmembrane region" description="Helical" evidence="1">
    <location>
        <begin position="71"/>
        <end position="90"/>
    </location>
</feature>
<name>A0A8J2LTQ4_9HEXA</name>
<organism evidence="2 3">
    <name type="scientific">Allacma fusca</name>
    <dbReference type="NCBI Taxonomy" id="39272"/>
    <lineage>
        <taxon>Eukaryota</taxon>
        <taxon>Metazoa</taxon>
        <taxon>Ecdysozoa</taxon>
        <taxon>Arthropoda</taxon>
        <taxon>Hexapoda</taxon>
        <taxon>Collembola</taxon>
        <taxon>Symphypleona</taxon>
        <taxon>Sminthuridae</taxon>
        <taxon>Allacma</taxon>
    </lineage>
</organism>
<reference evidence="2" key="1">
    <citation type="submission" date="2021-06" db="EMBL/GenBank/DDBJ databases">
        <authorList>
            <person name="Hodson N. C."/>
            <person name="Mongue J. A."/>
            <person name="Jaron S. K."/>
        </authorList>
    </citation>
    <scope>NUCLEOTIDE SEQUENCE</scope>
</reference>
<evidence type="ECO:0000313" key="2">
    <source>
        <dbReference type="EMBL" id="CAG7827900.1"/>
    </source>
</evidence>
<dbReference type="EMBL" id="CAJVCH010545290">
    <property type="protein sequence ID" value="CAG7827900.1"/>
    <property type="molecule type" value="Genomic_DNA"/>
</dbReference>
<keyword evidence="1" id="KW-0472">Membrane</keyword>
<evidence type="ECO:0000313" key="3">
    <source>
        <dbReference type="Proteomes" id="UP000708208"/>
    </source>
</evidence>
<protein>
    <submittedName>
        <fullName evidence="2">Uncharacterized protein</fullName>
    </submittedName>
</protein>